<evidence type="ECO:0000256" key="1">
    <source>
        <dbReference type="ARBA" id="ARBA00022801"/>
    </source>
</evidence>
<dbReference type="Gene3D" id="3.40.1090.10">
    <property type="entry name" value="Cytosolic phospholipase A2 catalytic domain"/>
    <property type="match status" value="2"/>
</dbReference>
<sequence length="334" mass="36769">MENVTAMLHQPITVSLALQGGGAHGAFTWGVLDRLLQEPLLSFDGISATSSGAMNALALAQGWLEDGRDGARAKLKTLWETVGNQSSVMRWASATPAGATASAMMLQLTRYFTPKEINPLGINPLRGMANSLFDFERLRLESPQRLFIAATRVRDGKLTLFDNAQLTIDVLLASTCLPQLFAPVIIDDEMYWDGGYAGNPALEPLLYRCDANDILSVLVQPLQHAQPPKNVREISLRIVELGFSTTFLRELDTLLKARESLAGDSVRSWIGDRLNSMRMHLIEPGESLDSYSPKTRMNTRLSFLRNLRDLGHAQTGAWLAQHADVLGKRATVNL</sequence>
<dbReference type="PANTHER" id="PTHR14226">
    <property type="entry name" value="NEUROPATHY TARGET ESTERASE/SWISS CHEESE D.MELANOGASTER"/>
    <property type="match status" value="1"/>
</dbReference>
<dbReference type="InterPro" id="IPR050301">
    <property type="entry name" value="NTE"/>
</dbReference>
<dbReference type="GO" id="GO:0016042">
    <property type="term" value="P:lipid catabolic process"/>
    <property type="evidence" value="ECO:0007669"/>
    <property type="project" value="UniProtKB-UniRule"/>
</dbReference>
<feature type="active site" description="Nucleophile" evidence="4">
    <location>
        <position position="50"/>
    </location>
</feature>
<keyword evidence="2 4" id="KW-0442">Lipid degradation</keyword>
<keyword evidence="7" id="KW-1185">Reference proteome</keyword>
<evidence type="ECO:0000313" key="7">
    <source>
        <dbReference type="Proteomes" id="UP000291562"/>
    </source>
</evidence>
<keyword evidence="3 4" id="KW-0443">Lipid metabolism</keyword>
<dbReference type="Proteomes" id="UP000291562">
    <property type="component" value="Chromosome"/>
</dbReference>
<dbReference type="KEGG" id="xbc:ELE36_12070"/>
<feature type="active site" description="Proton acceptor" evidence="4">
    <location>
        <position position="193"/>
    </location>
</feature>
<accession>A0A411HKG5</accession>
<dbReference type="InterPro" id="IPR002641">
    <property type="entry name" value="PNPLA_dom"/>
</dbReference>
<reference evidence="6 7" key="1">
    <citation type="submission" date="2019-01" db="EMBL/GenBank/DDBJ databases">
        <title>Pseudolysobacter antarctica gen. nov., sp. nov., isolated from Fildes Peninsula, Antarctica.</title>
        <authorList>
            <person name="Wei Z."/>
            <person name="Peng F."/>
        </authorList>
    </citation>
    <scope>NUCLEOTIDE SEQUENCE [LARGE SCALE GENOMIC DNA]</scope>
    <source>
        <strain evidence="6 7">AQ6-296</strain>
    </source>
</reference>
<name>A0A411HKG5_9GAMM</name>
<evidence type="ECO:0000259" key="5">
    <source>
        <dbReference type="PROSITE" id="PS51635"/>
    </source>
</evidence>
<proteinExistence type="predicted"/>
<feature type="short sequence motif" description="GXGXXG" evidence="4">
    <location>
        <begin position="20"/>
        <end position="25"/>
    </location>
</feature>
<dbReference type="PANTHER" id="PTHR14226:SF78">
    <property type="entry name" value="SLR0060 PROTEIN"/>
    <property type="match status" value="1"/>
</dbReference>
<comment type="caution">
    <text evidence="4">Lacks conserved residue(s) required for the propagation of feature annotation.</text>
</comment>
<dbReference type="GO" id="GO:0016787">
    <property type="term" value="F:hydrolase activity"/>
    <property type="evidence" value="ECO:0007669"/>
    <property type="project" value="UniProtKB-UniRule"/>
</dbReference>
<evidence type="ECO:0000313" key="6">
    <source>
        <dbReference type="EMBL" id="QBB71026.1"/>
    </source>
</evidence>
<gene>
    <name evidence="6" type="ORF">ELE36_12070</name>
</gene>
<feature type="short sequence motif" description="DGA/G" evidence="4">
    <location>
        <begin position="193"/>
        <end position="195"/>
    </location>
</feature>
<evidence type="ECO:0000256" key="2">
    <source>
        <dbReference type="ARBA" id="ARBA00022963"/>
    </source>
</evidence>
<dbReference type="PROSITE" id="PS51635">
    <property type="entry name" value="PNPLA"/>
    <property type="match status" value="1"/>
</dbReference>
<dbReference type="EMBL" id="CP035704">
    <property type="protein sequence ID" value="QBB71026.1"/>
    <property type="molecule type" value="Genomic_DNA"/>
</dbReference>
<keyword evidence="1 4" id="KW-0378">Hydrolase</keyword>
<evidence type="ECO:0000256" key="3">
    <source>
        <dbReference type="ARBA" id="ARBA00023098"/>
    </source>
</evidence>
<dbReference type="AlphaFoldDB" id="A0A411HKG5"/>
<dbReference type="Pfam" id="PF01734">
    <property type="entry name" value="Patatin"/>
    <property type="match status" value="1"/>
</dbReference>
<organism evidence="6 7">
    <name type="scientific">Pseudolysobacter antarcticus</name>
    <dbReference type="NCBI Taxonomy" id="2511995"/>
    <lineage>
        <taxon>Bacteria</taxon>
        <taxon>Pseudomonadati</taxon>
        <taxon>Pseudomonadota</taxon>
        <taxon>Gammaproteobacteria</taxon>
        <taxon>Lysobacterales</taxon>
        <taxon>Rhodanobacteraceae</taxon>
        <taxon>Pseudolysobacter</taxon>
    </lineage>
</organism>
<protein>
    <submittedName>
        <fullName evidence="6">Patatin-like phospholipase family protein</fullName>
    </submittedName>
</protein>
<evidence type="ECO:0000256" key="4">
    <source>
        <dbReference type="PROSITE-ProRule" id="PRU01161"/>
    </source>
</evidence>
<dbReference type="RefSeq" id="WP_129833627.1">
    <property type="nucleotide sequence ID" value="NZ_CP035704.1"/>
</dbReference>
<dbReference type="InterPro" id="IPR016035">
    <property type="entry name" value="Acyl_Trfase/lysoPLipase"/>
</dbReference>
<dbReference type="SUPFAM" id="SSF52151">
    <property type="entry name" value="FabD/lysophospholipase-like"/>
    <property type="match status" value="1"/>
</dbReference>
<dbReference type="OrthoDB" id="9807112at2"/>
<feature type="domain" description="PNPLA" evidence="5">
    <location>
        <begin position="16"/>
        <end position="206"/>
    </location>
</feature>